<accession>A0A8J4SPC8</accession>
<feature type="coiled-coil region" evidence="1">
    <location>
        <begin position="179"/>
        <end position="299"/>
    </location>
</feature>
<evidence type="ECO:0000313" key="2">
    <source>
        <dbReference type="EMBL" id="KAF5403278.1"/>
    </source>
</evidence>
<reference evidence="2" key="1">
    <citation type="submission" date="2019-05" db="EMBL/GenBank/DDBJ databases">
        <title>Annotation for the trematode Paragonimus heterotremus.</title>
        <authorList>
            <person name="Choi Y.-J."/>
        </authorList>
    </citation>
    <scope>NUCLEOTIDE SEQUENCE</scope>
    <source>
        <strain evidence="2">LC</strain>
    </source>
</reference>
<dbReference type="AlphaFoldDB" id="A0A8J4SPC8"/>
<evidence type="ECO:0000313" key="3">
    <source>
        <dbReference type="Proteomes" id="UP000748531"/>
    </source>
</evidence>
<dbReference type="Proteomes" id="UP000748531">
    <property type="component" value="Unassembled WGS sequence"/>
</dbReference>
<comment type="caution">
    <text evidence="2">The sequence shown here is derived from an EMBL/GenBank/DDBJ whole genome shotgun (WGS) entry which is preliminary data.</text>
</comment>
<organism evidence="2 3">
    <name type="scientific">Paragonimus heterotremus</name>
    <dbReference type="NCBI Taxonomy" id="100268"/>
    <lineage>
        <taxon>Eukaryota</taxon>
        <taxon>Metazoa</taxon>
        <taxon>Spiralia</taxon>
        <taxon>Lophotrochozoa</taxon>
        <taxon>Platyhelminthes</taxon>
        <taxon>Trematoda</taxon>
        <taxon>Digenea</taxon>
        <taxon>Plagiorchiida</taxon>
        <taxon>Troglotremata</taxon>
        <taxon>Troglotrematidae</taxon>
        <taxon>Paragonimus</taxon>
    </lineage>
</organism>
<sequence length="342" mass="39814">MPVSVDRRKKTEIPLAVCHKREQNDRRITAGLEQRPLQISLPGLRSESNIALPPIELNQQKRESQVKLKLPVDDRKKWPNSVEKLFEFVNQKTSTFEKLLTTRMDAYTHLRTVARLINETREDQPELASFLGQVNEEMLQHIREVLRLSRSIDDANQKISKPETSAANSTTVCVAANEITDLQAKLQGLKQELTSLQLQRNELLDCINKLEDENVASEIARQGDHREYSKAFELEQTTAQCIDLLQEIQRLQLQQQKDLTPRPIQDYLLKDKTELLETLRSLKEENEALREKNKQQYEEVIKFFESSELDPTLIAKLQTVIETGQIWDVEAENEKRWNWYIS</sequence>
<dbReference type="OrthoDB" id="10340507at2759"/>
<keyword evidence="3" id="KW-1185">Reference proteome</keyword>
<gene>
    <name evidence="2" type="ORF">PHET_03051</name>
</gene>
<keyword evidence="1" id="KW-0175">Coiled coil</keyword>
<dbReference type="EMBL" id="LUCH01001319">
    <property type="protein sequence ID" value="KAF5403278.1"/>
    <property type="molecule type" value="Genomic_DNA"/>
</dbReference>
<evidence type="ECO:0000256" key="1">
    <source>
        <dbReference type="SAM" id="Coils"/>
    </source>
</evidence>
<protein>
    <submittedName>
        <fullName evidence="2">Uncharacterized protein</fullName>
    </submittedName>
</protein>
<name>A0A8J4SPC8_9TREM</name>
<proteinExistence type="predicted"/>